<accession>M7SP13</accession>
<dbReference type="GO" id="GO:0043565">
    <property type="term" value="F:sequence-specific DNA binding"/>
    <property type="evidence" value="ECO:0007669"/>
    <property type="project" value="TreeGrafter"/>
</dbReference>
<dbReference type="CDD" id="cd12148">
    <property type="entry name" value="fungal_TF_MHR"/>
    <property type="match status" value="1"/>
</dbReference>
<dbReference type="SMART" id="SM00906">
    <property type="entry name" value="Fungal_trans"/>
    <property type="match status" value="1"/>
</dbReference>
<sequence>MPASPDPDGCEEDEEAAANVADPLLEDRLTSQNDYFSSRLVYVGGFQRSMQYEVSLPSRAYTQVLVQVVLRFIGQDYHLLRRRSYFEEVDRIYQNPNEADQLSLCKLFVVLALGELYLKKTCSVEGGERVVPGTKFFLQAISLFQDQFEEPDISYIETLLLLNTAYTYAGLALRLSLTLGLHRNITYDPKTNPTEIENRRRVWWTVYTFDRLCSSKLGHAVMIKDEDIDAPFPSSEVEDEDFVDAKQLIANIRLSKITGSILNLIYGVPTQRSGDFIRNVHTILNNLKQWDAELPLELKLNHQRFPSYGSRPVASLRLHFNQCIILTTRPVLLHVFNHYIKTNKNAGVGVGSSPASATTPTSASTSPKPLSPMTVALSEACIYAARASANLLGQLWADGSIATFGFFDSHYAFSSTVVLIMSNLLRANDADRDAIALSRALLQSMVDDGNLPAREFHGRLAALQRDVDALLAAAGDVSSPGSGKGGGGGGGGVLSVAQPPPLRGYVTSTGTFAANVPRDFPHHQHIKSLSSAYRIPGSGGALGSGVSASNSEALSTAPLDAPFIQDFLGNFDSSWSPGNLDLSNDEEVPWSLSWEATDPV</sequence>
<feature type="compositionally biased region" description="Low complexity" evidence="6">
    <location>
        <begin position="352"/>
        <end position="367"/>
    </location>
</feature>
<keyword evidence="5" id="KW-0539">Nucleus</keyword>
<dbReference type="STRING" id="1287681.M7SP13"/>
<protein>
    <submittedName>
        <fullName evidence="8">Putative c6 transcription protein</fullName>
    </submittedName>
</protein>
<keyword evidence="3" id="KW-0238">DNA-binding</keyword>
<evidence type="ECO:0000313" key="8">
    <source>
        <dbReference type="EMBL" id="EMR66178.1"/>
    </source>
</evidence>
<keyword evidence="9" id="KW-1185">Reference proteome</keyword>
<dbReference type="AlphaFoldDB" id="M7SP13"/>
<comment type="subcellular location">
    <subcellularLocation>
        <location evidence="1">Nucleus</location>
    </subcellularLocation>
</comment>
<evidence type="ECO:0000313" key="9">
    <source>
        <dbReference type="Proteomes" id="UP000012174"/>
    </source>
</evidence>
<dbReference type="KEGG" id="ela:UCREL1_6822"/>
<evidence type="ECO:0000259" key="7">
    <source>
        <dbReference type="SMART" id="SM00906"/>
    </source>
</evidence>
<organism evidence="8 9">
    <name type="scientific">Eutypa lata (strain UCR-EL1)</name>
    <name type="common">Grapevine dieback disease fungus</name>
    <name type="synonym">Eutypa armeniacae</name>
    <dbReference type="NCBI Taxonomy" id="1287681"/>
    <lineage>
        <taxon>Eukaryota</taxon>
        <taxon>Fungi</taxon>
        <taxon>Dikarya</taxon>
        <taxon>Ascomycota</taxon>
        <taxon>Pezizomycotina</taxon>
        <taxon>Sordariomycetes</taxon>
        <taxon>Xylariomycetidae</taxon>
        <taxon>Xylariales</taxon>
        <taxon>Diatrypaceae</taxon>
        <taxon>Eutypa</taxon>
    </lineage>
</organism>
<dbReference type="eggNOG" id="ENOG502RZ2S">
    <property type="taxonomic scope" value="Eukaryota"/>
</dbReference>
<evidence type="ECO:0000256" key="1">
    <source>
        <dbReference type="ARBA" id="ARBA00004123"/>
    </source>
</evidence>
<evidence type="ECO:0000256" key="4">
    <source>
        <dbReference type="ARBA" id="ARBA00023163"/>
    </source>
</evidence>
<keyword evidence="2" id="KW-0805">Transcription regulation</keyword>
<dbReference type="InterPro" id="IPR051711">
    <property type="entry name" value="Stress_Response_Reg"/>
</dbReference>
<evidence type="ECO:0000256" key="2">
    <source>
        <dbReference type="ARBA" id="ARBA00023015"/>
    </source>
</evidence>
<dbReference type="OrthoDB" id="3266505at2759"/>
<dbReference type="GO" id="GO:0008270">
    <property type="term" value="F:zinc ion binding"/>
    <property type="evidence" value="ECO:0007669"/>
    <property type="project" value="InterPro"/>
</dbReference>
<evidence type="ECO:0000256" key="3">
    <source>
        <dbReference type="ARBA" id="ARBA00023125"/>
    </source>
</evidence>
<dbReference type="Pfam" id="PF04082">
    <property type="entry name" value="Fungal_trans"/>
    <property type="match status" value="1"/>
</dbReference>
<dbReference type="Proteomes" id="UP000012174">
    <property type="component" value="Unassembled WGS sequence"/>
</dbReference>
<dbReference type="HOGENOM" id="CLU_006926_1_2_1"/>
<reference evidence="9" key="1">
    <citation type="journal article" date="2013" name="Genome Announc.">
        <title>Draft genome sequence of the grapevine dieback fungus Eutypa lata UCR-EL1.</title>
        <authorList>
            <person name="Blanco-Ulate B."/>
            <person name="Rolshausen P.E."/>
            <person name="Cantu D."/>
        </authorList>
    </citation>
    <scope>NUCLEOTIDE SEQUENCE [LARGE SCALE GENOMIC DNA]</scope>
    <source>
        <strain evidence="9">UCR-EL1</strain>
    </source>
</reference>
<evidence type="ECO:0000256" key="6">
    <source>
        <dbReference type="SAM" id="MobiDB-lite"/>
    </source>
</evidence>
<proteinExistence type="predicted"/>
<dbReference type="EMBL" id="KB706696">
    <property type="protein sequence ID" value="EMR66178.1"/>
    <property type="molecule type" value="Genomic_DNA"/>
</dbReference>
<dbReference type="OMA" id="HVARTQY"/>
<evidence type="ECO:0000256" key="5">
    <source>
        <dbReference type="ARBA" id="ARBA00023242"/>
    </source>
</evidence>
<dbReference type="GO" id="GO:0005634">
    <property type="term" value="C:nucleus"/>
    <property type="evidence" value="ECO:0007669"/>
    <property type="project" value="UniProtKB-SubCell"/>
</dbReference>
<dbReference type="InterPro" id="IPR007219">
    <property type="entry name" value="XnlR_reg_dom"/>
</dbReference>
<gene>
    <name evidence="8" type="ORF">UCREL1_6822</name>
</gene>
<name>M7SP13_EUTLA</name>
<dbReference type="PANTHER" id="PTHR47540:SF6">
    <property type="entry name" value="ZN(II)2CYS6 TRANSCRIPTION FACTOR (EUROFUNG)"/>
    <property type="match status" value="1"/>
</dbReference>
<dbReference type="PANTHER" id="PTHR47540">
    <property type="entry name" value="THIAMINE REPRESSIBLE GENES REGULATORY PROTEIN THI5"/>
    <property type="match status" value="1"/>
</dbReference>
<feature type="domain" description="Xylanolytic transcriptional activator regulatory" evidence="7">
    <location>
        <begin position="165"/>
        <end position="239"/>
    </location>
</feature>
<dbReference type="GO" id="GO:0006351">
    <property type="term" value="P:DNA-templated transcription"/>
    <property type="evidence" value="ECO:0007669"/>
    <property type="project" value="InterPro"/>
</dbReference>
<keyword evidence="4" id="KW-0804">Transcription</keyword>
<dbReference type="GO" id="GO:0045944">
    <property type="term" value="P:positive regulation of transcription by RNA polymerase II"/>
    <property type="evidence" value="ECO:0007669"/>
    <property type="project" value="TreeGrafter"/>
</dbReference>
<feature type="region of interest" description="Disordered" evidence="6">
    <location>
        <begin position="349"/>
        <end position="370"/>
    </location>
</feature>